<sequence>MNLKIVLDIEAFERAQKEMGLNNSELARKMKISRSRLWRAKLPVTHSNFCYPGEDFITGSLSVFKDKKFDDLFFLSNVCIGYTEVI</sequence>
<dbReference type="Proteomes" id="UP000051061">
    <property type="component" value="Unassembled WGS sequence"/>
</dbReference>
<accession>A0A9D5I113</accession>
<proteinExistence type="predicted"/>
<organism evidence="1 2">
    <name type="scientific">Alkalicoccobacillus plakortidis</name>
    <dbReference type="NCBI Taxonomy" id="444060"/>
    <lineage>
        <taxon>Bacteria</taxon>
        <taxon>Bacillati</taxon>
        <taxon>Bacillota</taxon>
        <taxon>Bacilli</taxon>
        <taxon>Bacillales</taxon>
        <taxon>Bacillaceae</taxon>
        <taxon>Alkalicoccobacillus</taxon>
    </lineage>
</organism>
<dbReference type="EMBL" id="LJJD01000036">
    <property type="protein sequence ID" value="KQL55934.1"/>
    <property type="molecule type" value="Genomic_DNA"/>
</dbReference>
<comment type="caution">
    <text evidence="1">The sequence shown here is derived from an EMBL/GenBank/DDBJ whole genome shotgun (WGS) entry which is preliminary data.</text>
</comment>
<keyword evidence="2" id="KW-1185">Reference proteome</keyword>
<evidence type="ECO:0000313" key="1">
    <source>
        <dbReference type="EMBL" id="KQL55934.1"/>
    </source>
</evidence>
<dbReference type="AlphaFoldDB" id="A0A9D5I113"/>
<name>A0A9D5I113_9BACI</name>
<gene>
    <name evidence="1" type="ORF">AN965_16805</name>
</gene>
<evidence type="ECO:0000313" key="2">
    <source>
        <dbReference type="Proteomes" id="UP000051061"/>
    </source>
</evidence>
<protein>
    <submittedName>
        <fullName evidence="1">Uncharacterized protein</fullName>
    </submittedName>
</protein>
<reference evidence="1 2" key="1">
    <citation type="submission" date="2015-09" db="EMBL/GenBank/DDBJ databases">
        <title>Genome sequencing project for genomic taxonomy and phylogenomics of Bacillus-like bacteria.</title>
        <authorList>
            <person name="Liu B."/>
            <person name="Wang J."/>
            <person name="Zhu Y."/>
            <person name="Liu G."/>
            <person name="Chen Q."/>
            <person name="Chen Z."/>
            <person name="Lan J."/>
            <person name="Che J."/>
            <person name="Ge C."/>
            <person name="Shi H."/>
            <person name="Pan Z."/>
            <person name="Liu X."/>
        </authorList>
    </citation>
    <scope>NUCLEOTIDE SEQUENCE [LARGE SCALE GENOMIC DNA]</scope>
    <source>
        <strain evidence="1 2">DSM 19153</strain>
    </source>
</reference>